<dbReference type="eggNOG" id="COG1413">
    <property type="taxonomic scope" value="Bacteria"/>
</dbReference>
<dbReference type="AlphaFoldDB" id="A0A069RJ29"/>
<dbReference type="Gene3D" id="1.25.10.10">
    <property type="entry name" value="Leucine-rich Repeat Variant"/>
    <property type="match status" value="1"/>
</dbReference>
<dbReference type="RefSeq" id="WP_038262746.1">
    <property type="nucleotide sequence ID" value="NZ_FSRH01000007.1"/>
</dbReference>
<dbReference type="Proteomes" id="UP000027946">
    <property type="component" value="Unassembled WGS sequence"/>
</dbReference>
<sequence length="223" mass="25379">MHIIWEDIESLDDFFITYMLYKEGKTASQISLIRGMDVGRVKMDIIKAKQHINMMKSKSDGHQKPQDMIENLLKADKQARLSIISELGEDEILDLKRLIFKRTGTEKNAEDLMILLWTCGELGDEKLLPKVHEKSNHTHGGVRRMAYSAMGKIGSNKSLEFLHRGLFDEKPQARQYAINAISKIASPKSIPLLQRIVEKKGEKEYVTRAALNAIEEIQGTGEE</sequence>
<accession>A0A069RJ29</accession>
<dbReference type="STRING" id="1121324.CLIT_5c01320"/>
<dbReference type="SUPFAM" id="SSF48371">
    <property type="entry name" value="ARM repeat"/>
    <property type="match status" value="1"/>
</dbReference>
<reference evidence="1 2" key="1">
    <citation type="submission" date="2014-03" db="EMBL/GenBank/DDBJ databases">
        <title>Genome sequence of Clostridium litorale W6, DSM 5388.</title>
        <authorList>
            <person name="Poehlein A."/>
            <person name="Jagirdar A."/>
            <person name="Khonsari B."/>
            <person name="Chibani C.M."/>
            <person name="Gutierrez Gutierrez D.A."/>
            <person name="Davydova E."/>
            <person name="Alghaithi H.S."/>
            <person name="Nair K.P."/>
            <person name="Dhamotharan K."/>
            <person name="Chandran L."/>
            <person name="G W."/>
            <person name="Daniel R."/>
        </authorList>
    </citation>
    <scope>NUCLEOTIDE SEQUENCE [LARGE SCALE GENOMIC DNA]</scope>
    <source>
        <strain evidence="1 2">W6</strain>
    </source>
</reference>
<dbReference type="OrthoDB" id="1706421at2"/>
<evidence type="ECO:0000313" key="1">
    <source>
        <dbReference type="EMBL" id="KDR96120.1"/>
    </source>
</evidence>
<name>A0A069RJ29_PEPLI</name>
<protein>
    <submittedName>
        <fullName evidence="1">HEAT repeats family protein</fullName>
    </submittedName>
</protein>
<dbReference type="InterPro" id="IPR016024">
    <property type="entry name" value="ARM-type_fold"/>
</dbReference>
<dbReference type="EMBL" id="JJMM01000005">
    <property type="protein sequence ID" value="KDR96120.1"/>
    <property type="molecule type" value="Genomic_DNA"/>
</dbReference>
<organism evidence="1 2">
    <name type="scientific">Peptoclostridium litorale DSM 5388</name>
    <dbReference type="NCBI Taxonomy" id="1121324"/>
    <lineage>
        <taxon>Bacteria</taxon>
        <taxon>Bacillati</taxon>
        <taxon>Bacillota</taxon>
        <taxon>Clostridia</taxon>
        <taxon>Peptostreptococcales</taxon>
        <taxon>Peptoclostridiaceae</taxon>
        <taxon>Peptoclostridium</taxon>
    </lineage>
</organism>
<gene>
    <name evidence="1" type="ORF">CLIT_5c01320</name>
</gene>
<comment type="caution">
    <text evidence="1">The sequence shown here is derived from an EMBL/GenBank/DDBJ whole genome shotgun (WGS) entry which is preliminary data.</text>
</comment>
<dbReference type="InterPro" id="IPR011989">
    <property type="entry name" value="ARM-like"/>
</dbReference>
<proteinExistence type="predicted"/>
<evidence type="ECO:0000313" key="2">
    <source>
        <dbReference type="Proteomes" id="UP000027946"/>
    </source>
</evidence>
<keyword evidence="2" id="KW-1185">Reference proteome</keyword>